<dbReference type="FunFam" id="3.40.50.620:FF:000019">
    <property type="entry name" value="Argininosuccinate synthase"/>
    <property type="match status" value="1"/>
</dbReference>
<feature type="binding site" evidence="9">
    <location>
        <position position="127"/>
    </location>
    <ligand>
        <name>L-citrulline</name>
        <dbReference type="ChEBI" id="CHEBI:57743"/>
    </ligand>
</feature>
<dbReference type="InterPro" id="IPR024074">
    <property type="entry name" value="AS_cat/multimer_dom_body"/>
</dbReference>
<dbReference type="InterPro" id="IPR048267">
    <property type="entry name" value="Arginosuc_syn_N"/>
</dbReference>
<dbReference type="HAMAP" id="MF_00005">
    <property type="entry name" value="Arg_succ_synth_type1"/>
    <property type="match status" value="1"/>
</dbReference>
<dbReference type="Proteomes" id="UP000288215">
    <property type="component" value="Unassembled WGS sequence"/>
</dbReference>
<feature type="binding site" evidence="9">
    <location>
        <position position="117"/>
    </location>
    <ligand>
        <name>ATP</name>
        <dbReference type="ChEBI" id="CHEBI:30616"/>
    </ligand>
</feature>
<evidence type="ECO:0000256" key="4">
    <source>
        <dbReference type="ARBA" id="ARBA00022571"/>
    </source>
</evidence>
<comment type="subunit">
    <text evidence="2 9">Homotetramer.</text>
</comment>
<feature type="binding site" evidence="9">
    <location>
        <position position="174"/>
    </location>
    <ligand>
        <name>L-citrulline</name>
        <dbReference type="ChEBI" id="CHEBI:57743"/>
    </ligand>
</feature>
<dbReference type="InterPro" id="IPR018223">
    <property type="entry name" value="Arginosuc_synth_CS"/>
</dbReference>
<dbReference type="Pfam" id="PF00764">
    <property type="entry name" value="Arginosuc_synth"/>
    <property type="match status" value="1"/>
</dbReference>
<evidence type="ECO:0000256" key="8">
    <source>
        <dbReference type="ARBA" id="ARBA00022840"/>
    </source>
</evidence>
<comment type="caution">
    <text evidence="9">Lacks conserved residue(s) required for the propagation of feature annotation.</text>
</comment>
<dbReference type="AlphaFoldDB" id="A0A3S3SRL8"/>
<feature type="binding site" evidence="9">
    <location>
        <position position="124"/>
    </location>
    <ligand>
        <name>L-aspartate</name>
        <dbReference type="ChEBI" id="CHEBI:29991"/>
    </ligand>
</feature>
<feature type="binding site" evidence="9">
    <location>
        <position position="87"/>
    </location>
    <ligand>
        <name>L-citrulline</name>
        <dbReference type="ChEBI" id="CHEBI:57743"/>
    </ligand>
</feature>
<evidence type="ECO:0000256" key="10">
    <source>
        <dbReference type="SAM" id="MobiDB-lite"/>
    </source>
</evidence>
<comment type="similarity">
    <text evidence="9">Belongs to the argininosuccinate synthase family. Type 1 subfamily.</text>
</comment>
<name>A0A3S3SRL8_METS7</name>
<dbReference type="NCBIfam" id="NF010392">
    <property type="entry name" value="PRK13820.1"/>
    <property type="match status" value="1"/>
</dbReference>
<dbReference type="InterPro" id="IPR023434">
    <property type="entry name" value="Arginosuc_synth_type_1_subfam"/>
</dbReference>
<dbReference type="GO" id="GO:0000053">
    <property type="term" value="P:argininosuccinate metabolic process"/>
    <property type="evidence" value="ECO:0007669"/>
    <property type="project" value="TreeGrafter"/>
</dbReference>
<dbReference type="NCBIfam" id="NF001770">
    <property type="entry name" value="PRK00509.1"/>
    <property type="match status" value="1"/>
</dbReference>
<reference evidence="13 14" key="1">
    <citation type="submission" date="2018-12" db="EMBL/GenBank/DDBJ databases">
        <title>The complete genome of the methanogenic archaea of the candidate phylum Verstraetearchaeota, obtained from the metagenome of underground thermal water.</title>
        <authorList>
            <person name="Kadnikov V.V."/>
            <person name="Mardanov A.V."/>
            <person name="Beletsky A.V."/>
            <person name="Karnachuk O.V."/>
            <person name="Ravin N.V."/>
        </authorList>
    </citation>
    <scope>NUCLEOTIDE SEQUENCE [LARGE SCALE GENOMIC DNA]</scope>
    <source>
        <strain evidence="13">Ch88</strain>
    </source>
</reference>
<feature type="binding site" evidence="9">
    <location>
        <position position="123"/>
    </location>
    <ligand>
        <name>L-aspartate</name>
        <dbReference type="ChEBI" id="CHEBI:29991"/>
    </ligand>
</feature>
<dbReference type="Gene3D" id="3.40.50.620">
    <property type="entry name" value="HUPs"/>
    <property type="match status" value="1"/>
</dbReference>
<organism evidence="13 14">
    <name type="scientific">Methanosuratincola subterraneus</name>
    <dbReference type="NCBI Taxonomy" id="2593994"/>
    <lineage>
        <taxon>Archaea</taxon>
        <taxon>Thermoproteota</taxon>
        <taxon>Methanosuratincolia</taxon>
        <taxon>Candidatus Methanomethylicales</taxon>
        <taxon>Candidatus Methanomethylicaceae</taxon>
        <taxon>Candidatus Methanosuratincola (ex Vanwonterghem et al. 2016)</taxon>
    </lineage>
</organism>
<evidence type="ECO:0000313" key="14">
    <source>
        <dbReference type="Proteomes" id="UP000288215"/>
    </source>
</evidence>
<accession>A0A3S3SRL8</accession>
<dbReference type="InterPro" id="IPR048268">
    <property type="entry name" value="Arginosuc_syn_C"/>
</dbReference>
<evidence type="ECO:0000256" key="3">
    <source>
        <dbReference type="ARBA" id="ARBA00012286"/>
    </source>
</evidence>
<dbReference type="InterPro" id="IPR014729">
    <property type="entry name" value="Rossmann-like_a/b/a_fold"/>
</dbReference>
<dbReference type="GO" id="GO:0006526">
    <property type="term" value="P:L-arginine biosynthetic process"/>
    <property type="evidence" value="ECO:0007669"/>
    <property type="project" value="UniProtKB-UniRule"/>
</dbReference>
<keyword evidence="9" id="KW-0963">Cytoplasm</keyword>
<dbReference type="InterPro" id="IPR001518">
    <property type="entry name" value="Arginosuc_synth"/>
</dbReference>
<dbReference type="EC" id="6.3.4.5" evidence="3 9"/>
<feature type="binding site" evidence="9">
    <location>
        <position position="123"/>
    </location>
    <ligand>
        <name>L-citrulline</name>
        <dbReference type="ChEBI" id="CHEBI:57743"/>
    </ligand>
</feature>
<feature type="binding site" evidence="9">
    <location>
        <position position="271"/>
    </location>
    <ligand>
        <name>L-citrulline</name>
        <dbReference type="ChEBI" id="CHEBI:57743"/>
    </ligand>
</feature>
<dbReference type="Gene3D" id="3.90.1260.10">
    <property type="entry name" value="Argininosuccinate synthetase, chain A, domain 2"/>
    <property type="match status" value="1"/>
</dbReference>
<comment type="pathway">
    <text evidence="1 9">Amino-acid biosynthesis; L-arginine biosynthesis; L-arginine from L-ornithine and carbamoyl phosphate: step 2/3.</text>
</comment>
<dbReference type="GO" id="GO:0004055">
    <property type="term" value="F:argininosuccinate synthase activity"/>
    <property type="evidence" value="ECO:0007669"/>
    <property type="project" value="UniProtKB-UniRule"/>
</dbReference>
<dbReference type="Gene3D" id="1.20.5.470">
    <property type="entry name" value="Single helix bin"/>
    <property type="match status" value="1"/>
</dbReference>
<dbReference type="PROSITE" id="PS00564">
    <property type="entry name" value="ARGININOSUCCIN_SYN_1"/>
    <property type="match status" value="1"/>
</dbReference>
<feature type="domain" description="Arginosuccinate synthase-like N-terminal" evidence="11">
    <location>
        <begin position="5"/>
        <end position="165"/>
    </location>
</feature>
<evidence type="ECO:0000259" key="12">
    <source>
        <dbReference type="Pfam" id="PF20979"/>
    </source>
</evidence>
<gene>
    <name evidence="9" type="primary">argG</name>
    <name evidence="13" type="ORF">Metus_1232</name>
</gene>
<comment type="subcellular location">
    <subcellularLocation>
        <location evidence="9">Cytoplasm</location>
    </subcellularLocation>
</comment>
<dbReference type="PANTHER" id="PTHR11587:SF2">
    <property type="entry name" value="ARGININOSUCCINATE SYNTHASE"/>
    <property type="match status" value="1"/>
</dbReference>
<evidence type="ECO:0000256" key="2">
    <source>
        <dbReference type="ARBA" id="ARBA00011881"/>
    </source>
</evidence>
<dbReference type="GO" id="GO:0005737">
    <property type="term" value="C:cytoplasm"/>
    <property type="evidence" value="ECO:0007669"/>
    <property type="project" value="UniProtKB-SubCell"/>
</dbReference>
<dbReference type="SUPFAM" id="SSF69864">
    <property type="entry name" value="Argininosuccinate synthetase, C-terminal domain"/>
    <property type="match status" value="1"/>
</dbReference>
<dbReference type="GO" id="GO:0005524">
    <property type="term" value="F:ATP binding"/>
    <property type="evidence" value="ECO:0007669"/>
    <property type="project" value="UniProtKB-UniRule"/>
</dbReference>
<feature type="binding site" evidence="9">
    <location>
        <position position="183"/>
    </location>
    <ligand>
        <name>L-citrulline</name>
        <dbReference type="ChEBI" id="CHEBI:57743"/>
    </ligand>
</feature>
<feature type="binding site" evidence="9">
    <location>
        <position position="119"/>
    </location>
    <ligand>
        <name>L-aspartate</name>
        <dbReference type="ChEBI" id="CHEBI:29991"/>
    </ligand>
</feature>
<evidence type="ECO:0000259" key="11">
    <source>
        <dbReference type="Pfam" id="PF00764"/>
    </source>
</evidence>
<keyword evidence="7 9" id="KW-0547">Nucleotide-binding</keyword>
<comment type="caution">
    <text evidence="13">The sequence shown here is derived from an EMBL/GenBank/DDBJ whole genome shotgun (WGS) entry which is preliminary data.</text>
</comment>
<evidence type="ECO:0000256" key="1">
    <source>
        <dbReference type="ARBA" id="ARBA00004967"/>
    </source>
</evidence>
<evidence type="ECO:0000313" key="13">
    <source>
        <dbReference type="EMBL" id="RWX73258.1"/>
    </source>
</evidence>
<dbReference type="CDD" id="cd01999">
    <property type="entry name" value="ASS"/>
    <property type="match status" value="1"/>
</dbReference>
<evidence type="ECO:0000256" key="9">
    <source>
        <dbReference type="HAMAP-Rule" id="MF_00005"/>
    </source>
</evidence>
<feature type="region of interest" description="Disordered" evidence="10">
    <location>
        <begin position="186"/>
        <end position="209"/>
    </location>
</feature>
<dbReference type="UniPathway" id="UPA00068">
    <property type="reaction ID" value="UER00113"/>
</dbReference>
<feature type="binding site" evidence="9">
    <location>
        <position position="259"/>
    </location>
    <ligand>
        <name>L-citrulline</name>
        <dbReference type="ChEBI" id="CHEBI:57743"/>
    </ligand>
</feature>
<dbReference type="GO" id="GO:0000050">
    <property type="term" value="P:urea cycle"/>
    <property type="evidence" value="ECO:0007669"/>
    <property type="project" value="TreeGrafter"/>
</dbReference>
<dbReference type="PANTHER" id="PTHR11587">
    <property type="entry name" value="ARGININOSUCCINATE SYNTHASE"/>
    <property type="match status" value="1"/>
</dbReference>
<dbReference type="FunFam" id="3.90.1260.10:FF:000007">
    <property type="entry name" value="Argininosuccinate synthase"/>
    <property type="match status" value="1"/>
</dbReference>
<protein>
    <recommendedName>
        <fullName evidence="3 9">Argininosuccinate synthase</fullName>
        <ecNumber evidence="3 9">6.3.4.5</ecNumber>
    </recommendedName>
    <alternativeName>
        <fullName evidence="9">Citrulline--aspartate ligase</fullName>
    </alternativeName>
</protein>
<evidence type="ECO:0000256" key="6">
    <source>
        <dbReference type="ARBA" id="ARBA00022605"/>
    </source>
</evidence>
<evidence type="ECO:0000256" key="5">
    <source>
        <dbReference type="ARBA" id="ARBA00022598"/>
    </source>
</evidence>
<keyword evidence="5 9" id="KW-0436">Ligase</keyword>
<sequence length="398" mass="44720">MEIKKIALAYSGGLDTSVAIKWLSEKYGSKIVTVTVDVGQEEDFRAIGEKALNVGAENHYTVDAKEEFIREYVFPSIKANGLYQGKYPVSTALSRPLIARKLMDIAHREGCDAVAHGCTGKGNDQLRIEISCRALDPTMKILAPTREWGMSRDQEVEYAMKHGIPVSQAAKKYSIDQNLWGRSIESGPLENPWNSPEEDGWEWTTSPERAPDKPTLIELEFRKGVPVGINGEACSPVELVRRLNKVAGENGVGRIDHMEDRIVGIKSRETYECPAALTILEAHKDLEKLVLNRHELSFKRLVDEQWTFMVYAGFWDDPLREELDAFLNKANDRLDGRVKVKLYKGSMIVVGRESPNSVYDFRTATYDSSSTFDQSLSKGFVELWGLPTVVARKIMSGR</sequence>
<keyword evidence="4 9" id="KW-0055">Arginine biosynthesis</keyword>
<keyword evidence="6 9" id="KW-0028">Amino-acid biosynthesis</keyword>
<evidence type="ECO:0000256" key="7">
    <source>
        <dbReference type="ARBA" id="ARBA00022741"/>
    </source>
</evidence>
<feature type="domain" description="Arginosuccinate synthase C-terminal" evidence="12">
    <location>
        <begin position="173"/>
        <end position="389"/>
    </location>
</feature>
<proteinExistence type="inferred from homology"/>
<keyword evidence="8 9" id="KW-0067">ATP-binding</keyword>
<dbReference type="Pfam" id="PF20979">
    <property type="entry name" value="Arginosuc_syn_C"/>
    <property type="match status" value="1"/>
</dbReference>
<dbReference type="EMBL" id="RXGA01000003">
    <property type="protein sequence ID" value="RWX73258.1"/>
    <property type="molecule type" value="Genomic_DNA"/>
</dbReference>
<feature type="binding site" evidence="9">
    <location>
        <begin position="9"/>
        <end position="17"/>
    </location>
    <ligand>
        <name>ATP</name>
        <dbReference type="ChEBI" id="CHEBI:30616"/>
    </ligand>
</feature>
<dbReference type="NCBIfam" id="TIGR00032">
    <property type="entry name" value="argG"/>
    <property type="match status" value="1"/>
</dbReference>
<comment type="catalytic activity">
    <reaction evidence="9">
        <text>L-citrulline + L-aspartate + ATP = 2-(N(omega)-L-arginino)succinate + AMP + diphosphate + H(+)</text>
        <dbReference type="Rhea" id="RHEA:10932"/>
        <dbReference type="ChEBI" id="CHEBI:15378"/>
        <dbReference type="ChEBI" id="CHEBI:29991"/>
        <dbReference type="ChEBI" id="CHEBI:30616"/>
        <dbReference type="ChEBI" id="CHEBI:33019"/>
        <dbReference type="ChEBI" id="CHEBI:57472"/>
        <dbReference type="ChEBI" id="CHEBI:57743"/>
        <dbReference type="ChEBI" id="CHEBI:456215"/>
        <dbReference type="EC" id="6.3.4.5"/>
    </reaction>
</comment>
<dbReference type="SUPFAM" id="SSF52402">
    <property type="entry name" value="Adenine nucleotide alpha hydrolases-like"/>
    <property type="match status" value="1"/>
</dbReference>